<dbReference type="OrthoDB" id="144859at2157"/>
<dbReference type="SUPFAM" id="SSF75181">
    <property type="entry name" value="Hypothetical protein MTH777 (MT0777)"/>
    <property type="match status" value="1"/>
</dbReference>
<protein>
    <submittedName>
        <fullName evidence="1">DUF1890 domain-containing protein</fullName>
    </submittedName>
</protein>
<evidence type="ECO:0000313" key="2">
    <source>
        <dbReference type="Proteomes" id="UP000292580"/>
    </source>
</evidence>
<sequence>MTDTNTGQKGLILLGCPEAPAQVSLALHLAHGLRSMGLDPVITGNPSSRKLVEMADPDRHYCSGMIDLDACIESMATGEADYVVSFVLIHIESGVSYAGTLSAISQGRVVAVVFGRDADSLADLIDFPCEKVVVATVHKPGPLRAAIAKVMTWDV</sequence>
<proteinExistence type="predicted"/>
<dbReference type="RefSeq" id="WP_130646324.1">
    <property type="nucleotide sequence ID" value="NZ_PGCL01000002.1"/>
</dbReference>
<dbReference type="Proteomes" id="UP000292580">
    <property type="component" value="Unassembled WGS sequence"/>
</dbReference>
<dbReference type="EMBL" id="PGCL01000002">
    <property type="protein sequence ID" value="TAJ44533.1"/>
    <property type="molecule type" value="Genomic_DNA"/>
</dbReference>
<dbReference type="InterPro" id="IPR012033">
    <property type="entry name" value="UCP006600"/>
</dbReference>
<comment type="caution">
    <text evidence="1">The sequence shown here is derived from an EMBL/GenBank/DDBJ whole genome shotgun (WGS) entry which is preliminary data.</text>
</comment>
<accession>A0A483CT72</accession>
<gene>
    <name evidence="1" type="ORF">CUJ86_04245</name>
</gene>
<dbReference type="Pfam" id="PF09001">
    <property type="entry name" value="DUF1890"/>
    <property type="match status" value="1"/>
</dbReference>
<dbReference type="InterPro" id="IPR036608">
    <property type="entry name" value="MTH777-like_sf"/>
</dbReference>
<organism evidence="1 2">
    <name type="scientific">Methanofollis fontis</name>
    <dbReference type="NCBI Taxonomy" id="2052832"/>
    <lineage>
        <taxon>Archaea</taxon>
        <taxon>Methanobacteriati</taxon>
        <taxon>Methanobacteriota</taxon>
        <taxon>Stenosarchaea group</taxon>
        <taxon>Methanomicrobia</taxon>
        <taxon>Methanomicrobiales</taxon>
        <taxon>Methanomicrobiaceae</taxon>
        <taxon>Methanofollis</taxon>
    </lineage>
</organism>
<reference evidence="1 2" key="1">
    <citation type="submission" date="2017-11" db="EMBL/GenBank/DDBJ databases">
        <title>Isolation and Characterization of Methanofollis Species from Methane Seep Offshore SW Taiwan.</title>
        <authorList>
            <person name="Teng N.-H."/>
            <person name="Lai M.-C."/>
            <person name="Chen S.-C."/>
        </authorList>
    </citation>
    <scope>NUCLEOTIDE SEQUENCE [LARGE SCALE GENOMIC DNA]</scope>
    <source>
        <strain evidence="1 2">FWC-SCC2</strain>
    </source>
</reference>
<evidence type="ECO:0000313" key="1">
    <source>
        <dbReference type="EMBL" id="TAJ44533.1"/>
    </source>
</evidence>
<dbReference type="AlphaFoldDB" id="A0A483CT72"/>
<keyword evidence="2" id="KW-1185">Reference proteome</keyword>
<name>A0A483CT72_9EURY</name>
<dbReference type="Gene3D" id="3.40.50.10160">
    <property type="entry name" value="MTH777-like"/>
    <property type="match status" value="1"/>
</dbReference>